<keyword evidence="8" id="KW-0472">Membrane</keyword>
<keyword evidence="2" id="KW-0479">Metal-binding</keyword>
<name>F2TZA8_SALR5</name>
<dbReference type="Pfam" id="PF25238">
    <property type="entry name" value="OGFOD2-like"/>
    <property type="match status" value="1"/>
</dbReference>
<dbReference type="PANTHER" id="PTHR24014">
    <property type="entry name" value="2-OXOGLUTARATE AND IRON-DEPENDENT OXYGENASE DOMAIN-CONTAINING PROTEIN 2"/>
    <property type="match status" value="1"/>
</dbReference>
<evidence type="ECO:0000256" key="1">
    <source>
        <dbReference type="ARBA" id="ARBA00001961"/>
    </source>
</evidence>
<keyword evidence="11" id="KW-1185">Reference proteome</keyword>
<dbReference type="GO" id="GO:0051213">
    <property type="term" value="F:dioxygenase activity"/>
    <property type="evidence" value="ECO:0007669"/>
    <property type="project" value="UniProtKB-KW"/>
</dbReference>
<dbReference type="GO" id="GO:0031418">
    <property type="term" value="F:L-ascorbic acid binding"/>
    <property type="evidence" value="ECO:0007669"/>
    <property type="project" value="UniProtKB-KW"/>
</dbReference>
<evidence type="ECO:0000256" key="5">
    <source>
        <dbReference type="ARBA" id="ARBA00023002"/>
    </source>
</evidence>
<evidence type="ECO:0000259" key="9">
    <source>
        <dbReference type="PROSITE" id="PS51471"/>
    </source>
</evidence>
<evidence type="ECO:0000256" key="4">
    <source>
        <dbReference type="ARBA" id="ARBA00022964"/>
    </source>
</evidence>
<evidence type="ECO:0000256" key="2">
    <source>
        <dbReference type="ARBA" id="ARBA00022723"/>
    </source>
</evidence>
<sequence>MDVLWWWVERAVRAVSDVGDSGNGMTWVAIACLAATALLYVVLAALLGNIADGSSDDNKRRQRHPHGRGGGVLQSTSFKLVPVHPSYPAPRGQLVPQCQCFLTDNYFIDKLGGREVRQHVSYNGDDEAFCKKNARLLRSWTADELNEALAILRDERARREHAAERSKERRERIKAEYTFITRCKELQLHHLRPEIRSLMTAIEETWTMDGRLPPTTNAQALVGTARLLELSPGIYAVPMFTAKYCAELEKELSNFRHVASKDLKQSINSMNKHGVSLHELGFTPTFSNVIMASIANPLVEALYGAEFATLDHHKCFTVEYGEKADTDLSLHYDHSLITFNICITSLFEGGDLQFFGDSRAAPRDTPVTWRHRCGWAVIHRGRGWHRALPVRYGHRTNIIMWLRSRRHSREVGCDMCGKPVVSK</sequence>
<dbReference type="eggNOG" id="KOG1971">
    <property type="taxonomic scope" value="Eukaryota"/>
</dbReference>
<reference evidence="10" key="1">
    <citation type="submission" date="2009-08" db="EMBL/GenBank/DDBJ databases">
        <title>Annotation of Salpingoeca rosetta.</title>
        <authorList>
            <consortium name="The Broad Institute Genome Sequencing Platform"/>
            <person name="Russ C."/>
            <person name="Cuomo C."/>
            <person name="Burger G."/>
            <person name="Gray M.W."/>
            <person name="Holland P.W.H."/>
            <person name="King N."/>
            <person name="Lang F.B.F."/>
            <person name="Roger A.J."/>
            <person name="Ruiz-Trillo I."/>
            <person name="Young S.K."/>
            <person name="Zeng Q."/>
            <person name="Gargeya S."/>
            <person name="Alvarado L."/>
            <person name="Berlin A."/>
            <person name="Chapman S.B."/>
            <person name="Chen Z."/>
            <person name="Freedman E."/>
            <person name="Gellesch M."/>
            <person name="Goldberg J."/>
            <person name="Griggs A."/>
            <person name="Gujja S."/>
            <person name="Heilman E."/>
            <person name="Heiman D."/>
            <person name="Howarth C."/>
            <person name="Mehta T."/>
            <person name="Neiman D."/>
            <person name="Pearson M."/>
            <person name="Roberts A."/>
            <person name="Saif S."/>
            <person name="Shea T."/>
            <person name="Shenoy N."/>
            <person name="Sisk P."/>
            <person name="Stolte C."/>
            <person name="Sykes S."/>
            <person name="White J."/>
            <person name="Yandava C."/>
            <person name="Haas B."/>
            <person name="Nusbaum C."/>
            <person name="Birren B."/>
        </authorList>
    </citation>
    <scope>NUCLEOTIDE SEQUENCE [LARGE SCALE GENOMIC DNA]</scope>
    <source>
        <strain evidence="10">ATCC 50818</strain>
    </source>
</reference>
<evidence type="ECO:0000313" key="10">
    <source>
        <dbReference type="EMBL" id="EGD78932.1"/>
    </source>
</evidence>
<dbReference type="InParanoid" id="F2TZA8"/>
<organism evidence="11">
    <name type="scientific">Salpingoeca rosetta (strain ATCC 50818 / BSB-021)</name>
    <dbReference type="NCBI Taxonomy" id="946362"/>
    <lineage>
        <taxon>Eukaryota</taxon>
        <taxon>Choanoflagellata</taxon>
        <taxon>Craspedida</taxon>
        <taxon>Salpingoecidae</taxon>
        <taxon>Salpingoeca</taxon>
    </lineage>
</organism>
<keyword evidence="6" id="KW-0408">Iron</keyword>
<dbReference type="GO" id="GO:0005506">
    <property type="term" value="F:iron ion binding"/>
    <property type="evidence" value="ECO:0007669"/>
    <property type="project" value="InterPro"/>
</dbReference>
<dbReference type="AlphaFoldDB" id="F2TZA8"/>
<evidence type="ECO:0000313" key="11">
    <source>
        <dbReference type="Proteomes" id="UP000007799"/>
    </source>
</evidence>
<gene>
    <name evidence="10" type="ORF">PTSG_01907</name>
</gene>
<keyword evidence="8" id="KW-0812">Transmembrane</keyword>
<comment type="cofactor">
    <cofactor evidence="1">
        <name>L-ascorbate</name>
        <dbReference type="ChEBI" id="CHEBI:38290"/>
    </cofactor>
</comment>
<dbReference type="PROSITE" id="PS51471">
    <property type="entry name" value="FE2OG_OXY"/>
    <property type="match status" value="1"/>
</dbReference>
<evidence type="ECO:0000256" key="8">
    <source>
        <dbReference type="SAM" id="Phobius"/>
    </source>
</evidence>
<keyword evidence="3" id="KW-0847">Vitamin C</keyword>
<keyword evidence="5" id="KW-0560">Oxidoreductase</keyword>
<feature type="transmembrane region" description="Helical" evidence="8">
    <location>
        <begin position="27"/>
        <end position="51"/>
    </location>
</feature>
<dbReference type="SUPFAM" id="SSF51197">
    <property type="entry name" value="Clavaminate synthase-like"/>
    <property type="match status" value="1"/>
</dbReference>
<accession>F2TZA8</accession>
<protein>
    <recommendedName>
        <fullName evidence="9">Fe2OG dioxygenase domain-containing protein</fullName>
    </recommendedName>
</protein>
<dbReference type="PANTHER" id="PTHR24014:SF4">
    <property type="entry name" value="2-OXOGLUTARATE AND IRON-DEPENDENT OXYGENASE DOMAIN-CONTAINING PROTEIN 2"/>
    <property type="match status" value="1"/>
</dbReference>
<dbReference type="GO" id="GO:0016705">
    <property type="term" value="F:oxidoreductase activity, acting on paired donors, with incorporation or reduction of molecular oxygen"/>
    <property type="evidence" value="ECO:0007669"/>
    <property type="project" value="InterPro"/>
</dbReference>
<dbReference type="InterPro" id="IPR005123">
    <property type="entry name" value="Oxoglu/Fe-dep_dioxygenase_dom"/>
</dbReference>
<dbReference type="InterPro" id="IPR006620">
    <property type="entry name" value="Pro_4_hyd_alph"/>
</dbReference>
<proteinExistence type="predicted"/>
<dbReference type="STRING" id="946362.F2TZA8"/>
<evidence type="ECO:0000256" key="3">
    <source>
        <dbReference type="ARBA" id="ARBA00022896"/>
    </source>
</evidence>
<dbReference type="Gene3D" id="2.60.120.620">
    <property type="entry name" value="q2cbj1_9rhob like domain"/>
    <property type="match status" value="1"/>
</dbReference>
<dbReference type="Proteomes" id="UP000007799">
    <property type="component" value="Unassembled WGS sequence"/>
</dbReference>
<keyword evidence="4" id="KW-0223">Dioxygenase</keyword>
<dbReference type="SMART" id="SM00702">
    <property type="entry name" value="P4Hc"/>
    <property type="match status" value="1"/>
</dbReference>
<dbReference type="OrthoDB" id="1736837at2759"/>
<dbReference type="OMA" id="TIMEIYA"/>
<dbReference type="FunCoup" id="F2TZA8">
    <property type="interactions" value="65"/>
</dbReference>
<dbReference type="EMBL" id="GL832957">
    <property type="protein sequence ID" value="EGD78932.1"/>
    <property type="molecule type" value="Genomic_DNA"/>
</dbReference>
<dbReference type="KEGG" id="sre:PTSG_01907"/>
<feature type="domain" description="Fe2OG dioxygenase" evidence="9">
    <location>
        <begin position="311"/>
        <end position="404"/>
    </location>
</feature>
<evidence type="ECO:0000256" key="6">
    <source>
        <dbReference type="ARBA" id="ARBA00023004"/>
    </source>
</evidence>
<keyword evidence="8" id="KW-1133">Transmembrane helix</keyword>
<dbReference type="RefSeq" id="XP_004997888.1">
    <property type="nucleotide sequence ID" value="XM_004997831.1"/>
</dbReference>
<dbReference type="GeneID" id="16078483"/>
<feature type="region of interest" description="Disordered" evidence="7">
    <location>
        <begin position="54"/>
        <end position="74"/>
    </location>
</feature>
<evidence type="ECO:0000256" key="7">
    <source>
        <dbReference type="SAM" id="MobiDB-lite"/>
    </source>
</evidence>